<feature type="compositionally biased region" description="Polar residues" evidence="7">
    <location>
        <begin position="757"/>
        <end position="767"/>
    </location>
</feature>
<dbReference type="PROSITE" id="PS50016">
    <property type="entry name" value="ZF_PHD_2"/>
    <property type="match status" value="1"/>
</dbReference>
<dbReference type="InterPro" id="IPR011011">
    <property type="entry name" value="Znf_FYVE_PHD"/>
</dbReference>
<dbReference type="SUPFAM" id="SSF57903">
    <property type="entry name" value="FYVE/PHD zinc finger"/>
    <property type="match status" value="1"/>
</dbReference>
<feature type="region of interest" description="Disordered" evidence="7">
    <location>
        <begin position="675"/>
        <end position="920"/>
    </location>
</feature>
<feature type="region of interest" description="Disordered" evidence="7">
    <location>
        <begin position="529"/>
        <end position="663"/>
    </location>
</feature>
<dbReference type="InterPro" id="IPR013083">
    <property type="entry name" value="Znf_RING/FYVE/PHD"/>
</dbReference>
<dbReference type="GO" id="GO:0140566">
    <property type="term" value="F:histone reader activity"/>
    <property type="evidence" value="ECO:0007669"/>
    <property type="project" value="InterPro"/>
</dbReference>
<feature type="region of interest" description="Disordered" evidence="7">
    <location>
        <begin position="174"/>
        <end position="193"/>
    </location>
</feature>
<proteinExistence type="predicted"/>
<comment type="caution">
    <text evidence="9">The sequence shown here is derived from an EMBL/GenBank/DDBJ whole genome shotgun (WGS) entry which is preliminary data.</text>
</comment>
<feature type="compositionally biased region" description="Polar residues" evidence="7">
    <location>
        <begin position="602"/>
        <end position="613"/>
    </location>
</feature>
<keyword evidence="5" id="KW-0804">Transcription</keyword>
<feature type="compositionally biased region" description="Low complexity" evidence="7">
    <location>
        <begin position="806"/>
        <end position="817"/>
    </location>
</feature>
<evidence type="ECO:0000256" key="2">
    <source>
        <dbReference type="ARBA" id="ARBA00022771"/>
    </source>
</evidence>
<feature type="compositionally biased region" description="Polar residues" evidence="7">
    <location>
        <begin position="869"/>
        <end position="880"/>
    </location>
</feature>
<evidence type="ECO:0000256" key="3">
    <source>
        <dbReference type="ARBA" id="ARBA00022833"/>
    </source>
</evidence>
<dbReference type="InterPro" id="IPR019787">
    <property type="entry name" value="Znf_PHD-finger"/>
</dbReference>
<dbReference type="SMART" id="SM00249">
    <property type="entry name" value="PHD"/>
    <property type="match status" value="1"/>
</dbReference>
<feature type="compositionally biased region" description="Polar residues" evidence="7">
    <location>
        <begin position="137"/>
        <end position="151"/>
    </location>
</feature>
<name>A0AA39DBX3_VITRO</name>
<dbReference type="Gene3D" id="3.30.40.10">
    <property type="entry name" value="Zinc/RING finger domain, C3HC4 (zinc finger)"/>
    <property type="match status" value="1"/>
</dbReference>
<dbReference type="InterPro" id="IPR056280">
    <property type="entry name" value="AIPP2-like_SPOC"/>
</dbReference>
<feature type="compositionally biased region" description="Polar residues" evidence="7">
    <location>
        <begin position="533"/>
        <end position="547"/>
    </location>
</feature>
<feature type="compositionally biased region" description="Polar residues" evidence="7">
    <location>
        <begin position="893"/>
        <end position="909"/>
    </location>
</feature>
<feature type="compositionally biased region" description="Low complexity" evidence="7">
    <location>
        <begin position="675"/>
        <end position="687"/>
    </location>
</feature>
<dbReference type="GO" id="GO:0008270">
    <property type="term" value="F:zinc ion binding"/>
    <property type="evidence" value="ECO:0007669"/>
    <property type="project" value="UniProtKB-KW"/>
</dbReference>
<dbReference type="GO" id="GO:0034244">
    <property type="term" value="P:negative regulation of transcription elongation by RNA polymerase II"/>
    <property type="evidence" value="ECO:0007669"/>
    <property type="project" value="InterPro"/>
</dbReference>
<keyword evidence="10" id="KW-1185">Reference proteome</keyword>
<evidence type="ECO:0000256" key="5">
    <source>
        <dbReference type="ARBA" id="ARBA00023163"/>
    </source>
</evidence>
<evidence type="ECO:0000256" key="4">
    <source>
        <dbReference type="ARBA" id="ARBA00023015"/>
    </source>
</evidence>
<dbReference type="Proteomes" id="UP001168098">
    <property type="component" value="Unassembled WGS sequence"/>
</dbReference>
<reference evidence="9 10" key="1">
    <citation type="journal article" date="2023" name="BMC Biotechnol.">
        <title>Vitis rotundifolia cv Carlos genome sequencing.</title>
        <authorList>
            <person name="Huff M."/>
            <person name="Hulse-Kemp A."/>
            <person name="Scheffler B."/>
            <person name="Youngblood R."/>
            <person name="Simpson S."/>
            <person name="Babiker E."/>
            <person name="Staton M."/>
        </authorList>
    </citation>
    <scope>NUCLEOTIDE SEQUENCE [LARGE SCALE GENOMIC DNA]</scope>
    <source>
        <tissue evidence="9">Leaf</tissue>
    </source>
</reference>
<feature type="region of interest" description="Disordered" evidence="7">
    <location>
        <begin position="137"/>
        <end position="156"/>
    </location>
</feature>
<feature type="compositionally biased region" description="Polar residues" evidence="7">
    <location>
        <begin position="732"/>
        <end position="747"/>
    </location>
</feature>
<organism evidence="9 10">
    <name type="scientific">Vitis rotundifolia</name>
    <name type="common">Muscadine grape</name>
    <dbReference type="NCBI Taxonomy" id="103349"/>
    <lineage>
        <taxon>Eukaryota</taxon>
        <taxon>Viridiplantae</taxon>
        <taxon>Streptophyta</taxon>
        <taxon>Embryophyta</taxon>
        <taxon>Tracheophyta</taxon>
        <taxon>Spermatophyta</taxon>
        <taxon>Magnoliopsida</taxon>
        <taxon>eudicotyledons</taxon>
        <taxon>Gunneridae</taxon>
        <taxon>Pentapetalae</taxon>
        <taxon>rosids</taxon>
        <taxon>Vitales</taxon>
        <taxon>Vitaceae</taxon>
        <taxon>Viteae</taxon>
        <taxon>Vitis</taxon>
    </lineage>
</organism>
<feature type="compositionally biased region" description="Polar residues" evidence="7">
    <location>
        <begin position="831"/>
        <end position="861"/>
    </location>
</feature>
<keyword evidence="2 6" id="KW-0863">Zinc-finger</keyword>
<dbReference type="EMBL" id="JARBHA010000016">
    <property type="protein sequence ID" value="KAJ9678401.1"/>
    <property type="molecule type" value="Genomic_DNA"/>
</dbReference>
<feature type="compositionally biased region" description="Polar residues" evidence="7">
    <location>
        <begin position="1452"/>
        <end position="1471"/>
    </location>
</feature>
<evidence type="ECO:0000256" key="1">
    <source>
        <dbReference type="ARBA" id="ARBA00022723"/>
    </source>
</evidence>
<feature type="compositionally biased region" description="Low complexity" evidence="7">
    <location>
        <begin position="569"/>
        <end position="579"/>
    </location>
</feature>
<feature type="compositionally biased region" description="Basic and acidic residues" evidence="7">
    <location>
        <begin position="715"/>
        <end position="731"/>
    </location>
</feature>
<sequence length="1660" mass="180820">MAKRRERTLAELYNGTEMILEPEITPVLRGSCRMQGPVDETDYDIQTNTASAEKGSRKAYIRAESGTCNVCSTPCSSCMHFNQALMGSKSDESSDENCRGNAVSQYSVNDVQPPFKSRTCDNLQNTASEISNLVSANSSHDSFSENAQSQAALDASEDVEMLPSENIVEDHLASKPKCASDERSLPNKYDDPKGLEVHDDNISCIIENKDEKTSYNADIKCSAGSVSSVCQEGFGKTVHFQTASGSHDVSDMKKSHNNSGQVSCYTQDSIQKVPPSLSTPSEVPSLKDIDIGTGSQGSGLPSCNPKVKDLEEDFSSHLKEELPECSMGHMNSSSTKEAALNVVSGEKSAGYDSADTIANSKTSFIGGSSVVSIEVHTDLEVETDKDGKDRPTEALKCVDQDEEVKKCNELPKLPDIEKPLQSQLVDESDESDVVEHDVKVCDICGDAGREDLLAICSRCSDGAEHTYCMREMLDKVPEGNWMCEECRFEKEIENQKQVKVEMEGTEKNQLSGQANAVNADVLVKLDTKDSEVEGNSTHKVVSGTQVSGKRHAENTEVGPVVKRQAVELSSGSPKSSSPSRIAALSRNGSLKNSDKGKVRPIHQTSSTTHSSEIPETARSPTAGPRLTPRGTMFKSNSFNTSNTKPKVKPVEEVLPEKQKRVREPASLDMKEGVSKMMGKSMSFKSSGRLNATESKVKMLSPNFSHVQSPKGLKQAIERNSFDRKNSFKSERTLGSSAMAGSSVSTPKPDQKPASRGESVSLSSISNNRDSKAVQSDGKLTSSKPTCHPSRKGSEIPVTLGEVKRQSSSSTNGTCSSSEQKPNHASLKDEPSSNSWNTEKSVHANETPQDGSPWSRESTNQGEKTRETSVNRPKQSSTTGGRNLPCEKCKEIGHSSQTCTTSSPRPSTVDASAAKSSKELMNKGSKLKAAIEAAMLKRPGIYKRNKVLDQSDEASMSSTDLNGQMASQDQVSISSSTKNMVSAEGMDEGKAIVQNYTVDSSKQTAVNNLKQLSVLPTGPVFSSKVGEADSIVPADVKPSMRDISSDASTAANVLWKMPVIPEHEYIWQGVFEVHRSGKVPDFCGGVQAHLSTCASPKVLEVANKFPHKVLLNEVPRLSMWPAQFQDCSVKEDNIGLYFFAKDLESYERNYRSLLESMMKNDLALKGNIDGVELLIFPSNQLPEKSQRWNMMFFLWGVFKGRRLNCSEQTSGPSKVVCIPSLNTVPEDDDIPSIAMTSSENTCSPERMAKDVNTCDRSCDADLSSMAPALVDIPFLSSSETVNGNHNMKTPSCDDKCLGSQEKLEQPETKLDVHFLSRIPTGSSQLCPEVRCTSTSLKEHSDPDGKLESKLQPSVPLTKIGSGSNRVEKLPVHRAASLDRQDVLHRPFKMLPVGSQEVGVMGSISEEKLHDRMNSITSRAKFEIDLMDEDRVMDTEADGEGWQFNTKRPRSDPTETVSQPSTAGTSQGLPWNTGNSILVDAESERKKLKTSYSGAFVCNSSRNMSSLSDGFASPINDPAAGVPPINEKRFFPVDLHPVRNFLLGDDSMPRKAFSPEYEDRLHDTVPNLELALGAEKKPSKQGILPWYLGSADKKTEQDKPPDMVTIKEDDDAAAASLSLSLSFPIPEKERAVKPVPRTEQLLPERPNVNTSFLLFGRGFPDT</sequence>
<dbReference type="Pfam" id="PF23121">
    <property type="entry name" value="SPOC_AIPP2"/>
    <property type="match status" value="1"/>
</dbReference>
<dbReference type="PANTHER" id="PTHR33304:SF9">
    <property type="entry name" value="RING_FYVE_PHD ZINC FINGER SUPERFAMILY PROTEIN"/>
    <property type="match status" value="1"/>
</dbReference>
<keyword evidence="1" id="KW-0479">Metal-binding</keyword>
<keyword evidence="3" id="KW-0862">Zinc</keyword>
<evidence type="ECO:0000313" key="9">
    <source>
        <dbReference type="EMBL" id="KAJ9678401.1"/>
    </source>
</evidence>
<evidence type="ECO:0000256" key="7">
    <source>
        <dbReference type="SAM" id="MobiDB-lite"/>
    </source>
</evidence>
<dbReference type="InterPro" id="IPR001965">
    <property type="entry name" value="Znf_PHD"/>
</dbReference>
<dbReference type="PANTHER" id="PTHR33304">
    <property type="match status" value="1"/>
</dbReference>
<feature type="compositionally biased region" description="Basic and acidic residues" evidence="7">
    <location>
        <begin position="648"/>
        <end position="663"/>
    </location>
</feature>
<feature type="domain" description="PHD-type" evidence="8">
    <location>
        <begin position="438"/>
        <end position="489"/>
    </location>
</feature>
<evidence type="ECO:0000313" key="10">
    <source>
        <dbReference type="Proteomes" id="UP001168098"/>
    </source>
</evidence>
<feature type="region of interest" description="Disordered" evidence="7">
    <location>
        <begin position="1439"/>
        <end position="1471"/>
    </location>
</feature>
<dbReference type="InterPro" id="IPR049914">
    <property type="entry name" value="PHD1-3/5-6"/>
</dbReference>
<gene>
    <name evidence="9" type="ORF">PVL29_020548</name>
</gene>
<keyword evidence="4" id="KW-0805">Transcription regulation</keyword>
<feature type="region of interest" description="Disordered" evidence="7">
    <location>
        <begin position="1333"/>
        <end position="1361"/>
    </location>
</feature>
<evidence type="ECO:0000256" key="6">
    <source>
        <dbReference type="PROSITE-ProRule" id="PRU00146"/>
    </source>
</evidence>
<feature type="compositionally biased region" description="Polar residues" evidence="7">
    <location>
        <begin position="633"/>
        <end position="644"/>
    </location>
</feature>
<protein>
    <recommendedName>
        <fullName evidence="8">PHD-type domain-containing protein</fullName>
    </recommendedName>
</protein>
<accession>A0AA39DBX3</accession>
<evidence type="ECO:0000259" key="8">
    <source>
        <dbReference type="PROSITE" id="PS50016"/>
    </source>
</evidence>
<feature type="compositionally biased region" description="Basic and acidic residues" evidence="7">
    <location>
        <begin position="1335"/>
        <end position="1347"/>
    </location>
</feature>